<dbReference type="eggNOG" id="COG0284">
    <property type="taxonomic scope" value="Bacteria"/>
</dbReference>
<feature type="binding site" evidence="9 11">
    <location>
        <position position="65"/>
    </location>
    <ligand>
        <name>substrate</name>
    </ligand>
</feature>
<keyword evidence="15" id="KW-1185">Reference proteome</keyword>
<keyword evidence="4 9" id="KW-0210">Decarboxylase</keyword>
<dbReference type="CDD" id="cd04725">
    <property type="entry name" value="OMP_decarboxylase_like"/>
    <property type="match status" value="1"/>
</dbReference>
<dbReference type="KEGG" id="ddf:DEFDS_0567"/>
<keyword evidence="6 9" id="KW-0456">Lyase</keyword>
<feature type="active site" description="For OMPdecase activity" evidence="10">
    <location>
        <position position="119"/>
    </location>
</feature>
<evidence type="ECO:0000259" key="13">
    <source>
        <dbReference type="SMART" id="SM00934"/>
    </source>
</evidence>
<gene>
    <name evidence="9 14" type="primary">pyrF</name>
    <name evidence="14" type="ordered locus">DEFDS_0567</name>
</gene>
<dbReference type="Proteomes" id="UP000001520">
    <property type="component" value="Chromosome"/>
</dbReference>
<dbReference type="InterPro" id="IPR018089">
    <property type="entry name" value="OMPdecase_AS"/>
</dbReference>
<feature type="binding site" evidence="9">
    <location>
        <begin position="114"/>
        <end position="123"/>
    </location>
    <ligand>
        <name>substrate</name>
    </ligand>
</feature>
<dbReference type="GO" id="GO:0004590">
    <property type="term" value="F:orotidine-5'-phosphate decarboxylase activity"/>
    <property type="evidence" value="ECO:0007669"/>
    <property type="project" value="UniProtKB-UniRule"/>
</dbReference>
<dbReference type="NCBIfam" id="TIGR01740">
    <property type="entry name" value="pyrF"/>
    <property type="match status" value="1"/>
</dbReference>
<comment type="catalytic activity">
    <reaction evidence="7 9 12">
        <text>orotidine 5'-phosphate + H(+) = UMP + CO2</text>
        <dbReference type="Rhea" id="RHEA:11596"/>
        <dbReference type="ChEBI" id="CHEBI:15378"/>
        <dbReference type="ChEBI" id="CHEBI:16526"/>
        <dbReference type="ChEBI" id="CHEBI:57538"/>
        <dbReference type="ChEBI" id="CHEBI:57865"/>
        <dbReference type="EC" id="4.1.1.23"/>
    </reaction>
</comment>
<dbReference type="GO" id="GO:0005829">
    <property type="term" value="C:cytosol"/>
    <property type="evidence" value="ECO:0007669"/>
    <property type="project" value="TreeGrafter"/>
</dbReference>
<comment type="similarity">
    <text evidence="8 9">Belongs to the OMP decarboxylase family. Type 1 subfamily.</text>
</comment>
<dbReference type="STRING" id="639282.DEFDS_0567"/>
<organism evidence="14 15">
    <name type="scientific">Deferribacter desulfuricans (strain DSM 14783 / JCM 11476 / NBRC 101012 / SSM1)</name>
    <dbReference type="NCBI Taxonomy" id="639282"/>
    <lineage>
        <taxon>Bacteria</taxon>
        <taxon>Pseudomonadati</taxon>
        <taxon>Deferribacterota</taxon>
        <taxon>Deferribacteres</taxon>
        <taxon>Deferribacterales</taxon>
        <taxon>Deferribacteraceae</taxon>
        <taxon>Deferribacter</taxon>
    </lineage>
</organism>
<comment type="pathway">
    <text evidence="2 9 12">Pyrimidine metabolism; UMP biosynthesis via de novo pathway; UMP from orotate: step 2/2.</text>
</comment>
<evidence type="ECO:0000256" key="1">
    <source>
        <dbReference type="ARBA" id="ARBA00002356"/>
    </source>
</evidence>
<dbReference type="EMBL" id="AP011529">
    <property type="protein sequence ID" value="BAI80049.1"/>
    <property type="molecule type" value="Genomic_DNA"/>
</dbReference>
<evidence type="ECO:0000256" key="5">
    <source>
        <dbReference type="ARBA" id="ARBA00022975"/>
    </source>
</evidence>
<evidence type="ECO:0000256" key="8">
    <source>
        <dbReference type="ARBA" id="ARBA00061012"/>
    </source>
</evidence>
<dbReference type="EC" id="4.1.1.23" evidence="9"/>
<feature type="binding site" evidence="9 11">
    <location>
        <position position="235"/>
    </location>
    <ligand>
        <name>substrate</name>
    </ligand>
</feature>
<dbReference type="HOGENOM" id="CLU_067069_1_0_0"/>
<evidence type="ECO:0000256" key="12">
    <source>
        <dbReference type="RuleBase" id="RU000512"/>
    </source>
</evidence>
<dbReference type="HAMAP" id="MF_01200_B">
    <property type="entry name" value="OMPdecase_type1_B"/>
    <property type="match status" value="1"/>
</dbReference>
<protein>
    <recommendedName>
        <fullName evidence="9">Orotidine 5'-phosphate decarboxylase</fullName>
        <ecNumber evidence="9">4.1.1.23</ecNumber>
    </recommendedName>
    <alternativeName>
        <fullName evidence="9">OMP decarboxylase</fullName>
        <shortName evidence="9">OMPDCase</shortName>
        <shortName evidence="9">OMPdecase</shortName>
    </alternativeName>
</protein>
<dbReference type="Gene3D" id="3.20.20.70">
    <property type="entry name" value="Aldolase class I"/>
    <property type="match status" value="1"/>
</dbReference>
<dbReference type="UniPathway" id="UPA00070">
    <property type="reaction ID" value="UER00120"/>
</dbReference>
<evidence type="ECO:0000256" key="11">
    <source>
        <dbReference type="PIRSR" id="PIRSR614732-2"/>
    </source>
</evidence>
<feature type="domain" description="Orotidine 5'-phosphate decarboxylase" evidence="13">
    <location>
        <begin position="59"/>
        <end position="280"/>
    </location>
</feature>
<evidence type="ECO:0000256" key="3">
    <source>
        <dbReference type="ARBA" id="ARBA00011738"/>
    </source>
</evidence>
<feature type="active site" description="For OMPdecase activity" evidence="10">
    <location>
        <position position="114"/>
    </location>
</feature>
<name>D3PBS6_DEFDS</name>
<keyword evidence="5 9" id="KW-0665">Pyrimidine biosynthesis</keyword>
<dbReference type="InterPro" id="IPR013785">
    <property type="entry name" value="Aldolase_TIM"/>
</dbReference>
<dbReference type="PANTHER" id="PTHR32119:SF2">
    <property type="entry name" value="OROTIDINE 5'-PHOSPHATE DECARBOXYLASE"/>
    <property type="match status" value="1"/>
</dbReference>
<dbReference type="NCBIfam" id="NF001273">
    <property type="entry name" value="PRK00230.1"/>
    <property type="match status" value="1"/>
</dbReference>
<dbReference type="InterPro" id="IPR047596">
    <property type="entry name" value="OMPdecase_bac"/>
</dbReference>
<dbReference type="AlphaFoldDB" id="D3PBS6"/>
<evidence type="ECO:0000256" key="6">
    <source>
        <dbReference type="ARBA" id="ARBA00023239"/>
    </source>
</evidence>
<dbReference type="SMART" id="SM00934">
    <property type="entry name" value="OMPdecase"/>
    <property type="match status" value="1"/>
</dbReference>
<dbReference type="PROSITE" id="PS00156">
    <property type="entry name" value="OMPDECASE"/>
    <property type="match status" value="1"/>
</dbReference>
<dbReference type="SUPFAM" id="SSF51366">
    <property type="entry name" value="Ribulose-phoshate binding barrel"/>
    <property type="match status" value="1"/>
</dbReference>
<dbReference type="Pfam" id="PF00215">
    <property type="entry name" value="OMPdecase"/>
    <property type="match status" value="1"/>
</dbReference>
<evidence type="ECO:0000256" key="7">
    <source>
        <dbReference type="ARBA" id="ARBA00049157"/>
    </source>
</evidence>
<dbReference type="InterPro" id="IPR011060">
    <property type="entry name" value="RibuloseP-bd_barrel"/>
</dbReference>
<reference evidence="14 15" key="1">
    <citation type="journal article" date="2010" name="DNA Res.">
        <title>Bacterial lifestyle in a deep-sea hydrothermal vent chimney revealed by the genome sequence of the thermophilic bacterium Deferribacter desulfuricans SSM1.</title>
        <authorList>
            <person name="Takaki Y."/>
            <person name="Shimamura S."/>
            <person name="Nakagawa S."/>
            <person name="Fukuhara Y."/>
            <person name="Horikawa H."/>
            <person name="Ankai A."/>
            <person name="Harada T."/>
            <person name="Hosoyama A."/>
            <person name="Oguchi A."/>
            <person name="Fukui S."/>
            <person name="Fujita N."/>
            <person name="Takami H."/>
            <person name="Takai K."/>
        </authorList>
    </citation>
    <scope>NUCLEOTIDE SEQUENCE [LARGE SCALE GENOMIC DNA]</scope>
    <source>
        <strain evidence="15">DSM 14783 / JCM 11476 / NBRC 101012 / SSM1</strain>
    </source>
</reference>
<dbReference type="GO" id="GO:0006207">
    <property type="term" value="P:'de novo' pyrimidine nucleobase biosynthetic process"/>
    <property type="evidence" value="ECO:0007669"/>
    <property type="project" value="InterPro"/>
</dbReference>
<feature type="binding site" evidence="9 11">
    <location>
        <position position="244"/>
    </location>
    <ligand>
        <name>substrate</name>
    </ligand>
</feature>
<evidence type="ECO:0000256" key="10">
    <source>
        <dbReference type="PIRSR" id="PIRSR614732-1"/>
    </source>
</evidence>
<dbReference type="InterPro" id="IPR001754">
    <property type="entry name" value="OMPdeCOase_dom"/>
</dbReference>
<proteinExistence type="inferred from homology"/>
<dbReference type="InterPro" id="IPR014732">
    <property type="entry name" value="OMPdecase"/>
</dbReference>
<sequence>MLRCSQKGQKCLPNFLTKPLKEDLAFTNNYQQRWSVLKKINRRGKSPLFLCLGGDMKPEIIVALDFSDFDDGKNIVETLDKEITFYKIGLEAYLSIGEKLIDYLVSKNKKVFLDLKFHDIPNTVKKAALAAAKKGVFMFNLHIQGGYDMIKETVAAVKSINSDVLIIGVTLLTSLDENYLNQYNINFNNSADYVLHLAKIGREAGLDGVVSSAKETPLIKKHLGEEFLTITPGIRLATNNIDDQKRVVTPKDAKKMGTDFMVIGRPITQSQDPKYTVKLIKEELNG</sequence>
<feature type="active site" description="Proton donor" evidence="9">
    <location>
        <position position="116"/>
    </location>
</feature>
<comment type="function">
    <text evidence="1 9">Catalyzes the decarboxylation of orotidine 5'-monophosphate (OMP) to uridine 5'-monophosphate (UMP).</text>
</comment>
<feature type="binding site" evidence="9 11">
    <location>
        <position position="173"/>
    </location>
    <ligand>
        <name>substrate</name>
    </ligand>
</feature>
<feature type="binding site" evidence="9 11">
    <location>
        <position position="87"/>
    </location>
    <ligand>
        <name>substrate</name>
    </ligand>
</feature>
<feature type="active site" description="For OMPdecase activity" evidence="10">
    <location>
        <position position="116"/>
    </location>
</feature>
<evidence type="ECO:0000313" key="14">
    <source>
        <dbReference type="EMBL" id="BAI80049.1"/>
    </source>
</evidence>
<evidence type="ECO:0000256" key="9">
    <source>
        <dbReference type="HAMAP-Rule" id="MF_01200"/>
    </source>
</evidence>
<evidence type="ECO:0000256" key="4">
    <source>
        <dbReference type="ARBA" id="ARBA00022793"/>
    </source>
</evidence>
<comment type="subunit">
    <text evidence="3 9">Homodimer.</text>
</comment>
<evidence type="ECO:0000313" key="15">
    <source>
        <dbReference type="Proteomes" id="UP000001520"/>
    </source>
</evidence>
<feature type="binding site" evidence="9 11">
    <location>
        <position position="264"/>
    </location>
    <ligand>
        <name>substrate</name>
    </ligand>
</feature>
<dbReference type="GO" id="GO:0044205">
    <property type="term" value="P:'de novo' UMP biosynthetic process"/>
    <property type="evidence" value="ECO:0007669"/>
    <property type="project" value="UniProtKB-UniRule"/>
</dbReference>
<dbReference type="FunFam" id="3.20.20.70:FF:000015">
    <property type="entry name" value="Orotidine 5'-phosphate decarboxylase"/>
    <property type="match status" value="1"/>
</dbReference>
<accession>D3PBS6</accession>
<feature type="binding site" evidence="9 11">
    <location>
        <position position="265"/>
    </location>
    <ligand>
        <name>substrate</name>
    </ligand>
</feature>
<evidence type="ECO:0000256" key="2">
    <source>
        <dbReference type="ARBA" id="ARBA00004861"/>
    </source>
</evidence>
<dbReference type="PANTHER" id="PTHR32119">
    <property type="entry name" value="OROTIDINE 5'-PHOSPHATE DECARBOXYLASE"/>
    <property type="match status" value="1"/>
</dbReference>